<evidence type="ECO:0000256" key="1">
    <source>
        <dbReference type="ARBA" id="ARBA00022555"/>
    </source>
</evidence>
<evidence type="ECO:0000256" key="10">
    <source>
        <dbReference type="SAM" id="MobiDB-lite"/>
    </source>
</evidence>
<evidence type="ECO:0000256" key="9">
    <source>
        <dbReference type="PROSITE-ProRule" id="PRU00958"/>
    </source>
</evidence>
<keyword evidence="1 9" id="KW-0820">tRNA-binding</keyword>
<evidence type="ECO:0000256" key="3">
    <source>
        <dbReference type="ARBA" id="ARBA00022679"/>
    </source>
</evidence>
<dbReference type="CDD" id="cd02440">
    <property type="entry name" value="AdoMet_MTases"/>
    <property type="match status" value="1"/>
</dbReference>
<dbReference type="EMBL" id="HBDZ01012108">
    <property type="protein sequence ID" value="CAD8245706.1"/>
    <property type="molecule type" value="Transcribed_RNA"/>
</dbReference>
<evidence type="ECO:0000256" key="5">
    <source>
        <dbReference type="ARBA" id="ARBA00022694"/>
    </source>
</evidence>
<dbReference type="NCBIfam" id="TIGR00308">
    <property type="entry name" value="TRM1"/>
    <property type="match status" value="1"/>
</dbReference>
<dbReference type="PANTHER" id="PTHR10631">
    <property type="entry name" value="N 2 ,N 2 -DIMETHYLGUANOSINE TRNA METHYLTRANSFERASE"/>
    <property type="match status" value="1"/>
</dbReference>
<evidence type="ECO:0000256" key="2">
    <source>
        <dbReference type="ARBA" id="ARBA00022603"/>
    </source>
</evidence>
<dbReference type="AlphaFoldDB" id="A0A7R9TUM4"/>
<feature type="compositionally biased region" description="Low complexity" evidence="10">
    <location>
        <begin position="522"/>
        <end position="536"/>
    </location>
</feature>
<organism evidence="11">
    <name type="scientific">Prasinoderma coloniale</name>
    <dbReference type="NCBI Taxonomy" id="156133"/>
    <lineage>
        <taxon>Eukaryota</taxon>
        <taxon>Viridiplantae</taxon>
        <taxon>Prasinodermophyta</taxon>
        <taxon>Prasinodermophyceae</taxon>
        <taxon>Prasinodermales</taxon>
        <taxon>Prasinodermaceae</taxon>
        <taxon>Prasinoderma</taxon>
    </lineage>
</organism>
<keyword evidence="6 9" id="KW-0694">RNA-binding</keyword>
<keyword evidence="5 9" id="KW-0819">tRNA processing</keyword>
<dbReference type="GO" id="GO:0000049">
    <property type="term" value="F:tRNA binding"/>
    <property type="evidence" value="ECO:0007669"/>
    <property type="project" value="UniProtKB-UniRule"/>
</dbReference>
<dbReference type="Gene3D" id="3.40.50.150">
    <property type="entry name" value="Vaccinia Virus protein VP39"/>
    <property type="match status" value="1"/>
</dbReference>
<dbReference type="SUPFAM" id="SSF53335">
    <property type="entry name" value="S-adenosyl-L-methionine-dependent methyltransferases"/>
    <property type="match status" value="1"/>
</dbReference>
<feature type="compositionally biased region" description="Basic and acidic residues" evidence="10">
    <location>
        <begin position="61"/>
        <end position="71"/>
    </location>
</feature>
<reference evidence="11" key="1">
    <citation type="submission" date="2021-01" db="EMBL/GenBank/DDBJ databases">
        <authorList>
            <person name="Corre E."/>
            <person name="Pelletier E."/>
            <person name="Niang G."/>
            <person name="Scheremetjew M."/>
            <person name="Finn R."/>
            <person name="Kale V."/>
            <person name="Holt S."/>
            <person name="Cochrane G."/>
            <person name="Meng A."/>
            <person name="Brown T."/>
            <person name="Cohen L."/>
        </authorList>
    </citation>
    <scope>NUCLEOTIDE SEQUENCE</scope>
    <source>
        <strain evidence="11">CCMP1413</strain>
    </source>
</reference>
<dbReference type="GO" id="GO:0005634">
    <property type="term" value="C:nucleus"/>
    <property type="evidence" value="ECO:0007669"/>
    <property type="project" value="TreeGrafter"/>
</dbReference>
<evidence type="ECO:0000256" key="6">
    <source>
        <dbReference type="ARBA" id="ARBA00022884"/>
    </source>
</evidence>
<evidence type="ECO:0000256" key="8">
    <source>
        <dbReference type="ARBA" id="ARBA00051897"/>
    </source>
</evidence>
<accession>A0A7R9TUM4</accession>
<evidence type="ECO:0000256" key="4">
    <source>
        <dbReference type="ARBA" id="ARBA00022691"/>
    </source>
</evidence>
<evidence type="ECO:0000313" key="11">
    <source>
        <dbReference type="EMBL" id="CAD8245706.1"/>
    </source>
</evidence>
<keyword evidence="4 9" id="KW-0949">S-adenosyl-L-methionine</keyword>
<dbReference type="EC" id="2.1.1.216" evidence="7 9"/>
<keyword evidence="3 9" id="KW-0808">Transferase</keyword>
<keyword evidence="2 9" id="KW-0489">Methyltransferase</keyword>
<dbReference type="InterPro" id="IPR029063">
    <property type="entry name" value="SAM-dependent_MTases_sf"/>
</dbReference>
<sequence length="542" mass="58326">MADDAGVDPVGFVPDGFTVVREGKAAVLQRAGEVFYNKAQVINRDLSKACLRLFSRARDAEAKDRDSKDPSGRTSRRRQRKNGPPGDPLGLADVTGMRVLEGLAASGLRAIRYVRELGADELGCVVANDIEDAAVEAMRRNLGFNGMAADGSGRVRPLQSDVRATMLSYERAFDAVDLDPYGTPSTFLDGAVQCVADGGLLLCTATDMAVLCGNTPEVCWSKYGAYPLKGEHCHEQALRVLLYAIETAANRHGRHIQPLLSVSIDFYVRVFVRVYTSSLVVKQAPSKMAYLHQAVGSKSFELSPVGRVVQKNGNPKHAAGHLPASTREGGRSEICGSPIAVGGPMWSGPIHDMGFVKDLLAELKSNESQYPAAKKVRSILTAVSEELTDAPLYWNLHSMSGALKCTPPAYDVYKSAIINAGYRASGTHASPLGIKTDAPPSLLWDILRVWVKDHPIKPQHEESVSHAVLSVAPTHEVNFARAQGSRSKAKDNREARFLPNPQANWGPMPRAGSKRAREIAEQDAAAAAENGQKADATPGAAE</sequence>
<dbReference type="InterPro" id="IPR042296">
    <property type="entry name" value="tRNA_met_Trm1_C"/>
</dbReference>
<dbReference type="Pfam" id="PF02005">
    <property type="entry name" value="TRM"/>
    <property type="match status" value="1"/>
</dbReference>
<comment type="similarity">
    <text evidence="9">Belongs to the class I-like SAM-binding methyltransferase superfamily. Trm1 family.</text>
</comment>
<name>A0A7R9TUM4_9VIRI</name>
<comment type="catalytic activity">
    <reaction evidence="8 9">
        <text>guanosine(26) in tRNA + 2 S-adenosyl-L-methionine = N(2)-dimethylguanosine(26) in tRNA + 2 S-adenosyl-L-homocysteine + 2 H(+)</text>
        <dbReference type="Rhea" id="RHEA:43140"/>
        <dbReference type="Rhea" id="RHEA-COMP:10359"/>
        <dbReference type="Rhea" id="RHEA-COMP:10360"/>
        <dbReference type="ChEBI" id="CHEBI:15378"/>
        <dbReference type="ChEBI" id="CHEBI:57856"/>
        <dbReference type="ChEBI" id="CHEBI:59789"/>
        <dbReference type="ChEBI" id="CHEBI:74269"/>
        <dbReference type="ChEBI" id="CHEBI:74513"/>
        <dbReference type="EC" id="2.1.1.216"/>
    </reaction>
</comment>
<gene>
    <name evidence="11" type="ORF">PCOL08062_LOCUS9291</name>
</gene>
<dbReference type="GO" id="GO:0160104">
    <property type="term" value="F:tRNA (guanine(26)-N2)-dimethyltransferase activity"/>
    <property type="evidence" value="ECO:0007669"/>
    <property type="project" value="UniProtKB-UniRule"/>
</dbReference>
<dbReference type="GO" id="GO:0002940">
    <property type="term" value="P:tRNA N2-guanine methylation"/>
    <property type="evidence" value="ECO:0007669"/>
    <property type="project" value="TreeGrafter"/>
</dbReference>
<dbReference type="InterPro" id="IPR002905">
    <property type="entry name" value="Trm1"/>
</dbReference>
<proteinExistence type="inferred from homology"/>
<feature type="region of interest" description="Disordered" evidence="10">
    <location>
        <begin position="481"/>
        <end position="542"/>
    </location>
</feature>
<dbReference type="FunFam" id="3.30.56.70:FF:000001">
    <property type="entry name" value="tRNA (guanine(26)-N(2))-dimethyltransferase"/>
    <property type="match status" value="1"/>
</dbReference>
<feature type="region of interest" description="Disordered" evidence="10">
    <location>
        <begin position="61"/>
        <end position="91"/>
    </location>
</feature>
<evidence type="ECO:0000256" key="7">
    <source>
        <dbReference type="ARBA" id="ARBA00039099"/>
    </source>
</evidence>
<protein>
    <recommendedName>
        <fullName evidence="7 9">tRNA (guanine(26)-N(2))-dimethyltransferase</fullName>
        <ecNumber evidence="7 9">2.1.1.216</ecNumber>
    </recommendedName>
</protein>
<dbReference type="Gene3D" id="3.30.56.70">
    <property type="entry name" value="N2,N2-dimethylguanosine tRNA methyltransferase, C-terminal domain"/>
    <property type="match status" value="1"/>
</dbReference>
<dbReference type="PROSITE" id="PS51626">
    <property type="entry name" value="SAM_MT_TRM1"/>
    <property type="match status" value="1"/>
</dbReference>
<dbReference type="PANTHER" id="PTHR10631:SF3">
    <property type="entry name" value="TRNA (GUANINE(26)-N(2))-DIMETHYLTRANSFERASE"/>
    <property type="match status" value="1"/>
</dbReference>